<dbReference type="InterPro" id="IPR052162">
    <property type="entry name" value="Sensor_kinase/Photoreceptor"/>
</dbReference>
<dbReference type="Gene3D" id="3.30.450.20">
    <property type="entry name" value="PAS domain"/>
    <property type="match status" value="5"/>
</dbReference>
<dbReference type="InterPro" id="IPR003594">
    <property type="entry name" value="HATPase_dom"/>
</dbReference>
<dbReference type="EC" id="2.7.13.3" evidence="2"/>
<feature type="coiled-coil region" evidence="6">
    <location>
        <begin position="653"/>
        <end position="680"/>
    </location>
</feature>
<organism evidence="8 9">
    <name type="scientific">Spirosoma soli</name>
    <dbReference type="NCBI Taxonomy" id="1770529"/>
    <lineage>
        <taxon>Bacteria</taxon>
        <taxon>Pseudomonadati</taxon>
        <taxon>Bacteroidota</taxon>
        <taxon>Cytophagia</taxon>
        <taxon>Cytophagales</taxon>
        <taxon>Cytophagaceae</taxon>
        <taxon>Spirosoma</taxon>
    </lineage>
</organism>
<dbReference type="Proteomes" id="UP001597469">
    <property type="component" value="Unassembled WGS sequence"/>
</dbReference>
<accession>A0ABW5M116</accession>
<keyword evidence="4" id="KW-0808">Transferase</keyword>
<keyword evidence="3" id="KW-0597">Phosphoprotein</keyword>
<dbReference type="EMBL" id="JBHULN010000004">
    <property type="protein sequence ID" value="MFD2570738.1"/>
    <property type="molecule type" value="Genomic_DNA"/>
</dbReference>
<dbReference type="SMART" id="SM00388">
    <property type="entry name" value="HisKA"/>
    <property type="match status" value="1"/>
</dbReference>
<dbReference type="PANTHER" id="PTHR43304">
    <property type="entry name" value="PHYTOCHROME-LIKE PROTEIN CPH1"/>
    <property type="match status" value="1"/>
</dbReference>
<comment type="catalytic activity">
    <reaction evidence="1">
        <text>ATP + protein L-histidine = ADP + protein N-phospho-L-histidine.</text>
        <dbReference type="EC" id="2.7.13.3"/>
    </reaction>
</comment>
<dbReference type="RefSeq" id="WP_381521670.1">
    <property type="nucleotide sequence ID" value="NZ_JBHULN010000004.1"/>
</dbReference>
<evidence type="ECO:0000256" key="2">
    <source>
        <dbReference type="ARBA" id="ARBA00012438"/>
    </source>
</evidence>
<evidence type="ECO:0000256" key="3">
    <source>
        <dbReference type="ARBA" id="ARBA00022553"/>
    </source>
</evidence>
<dbReference type="Pfam" id="PF08448">
    <property type="entry name" value="PAS_4"/>
    <property type="match status" value="2"/>
</dbReference>
<dbReference type="Pfam" id="PF00512">
    <property type="entry name" value="HisKA"/>
    <property type="match status" value="1"/>
</dbReference>
<evidence type="ECO:0000259" key="7">
    <source>
        <dbReference type="PROSITE" id="PS50109"/>
    </source>
</evidence>
<dbReference type="Gene3D" id="3.30.565.10">
    <property type="entry name" value="Histidine kinase-like ATPase, C-terminal domain"/>
    <property type="match status" value="1"/>
</dbReference>
<comment type="caution">
    <text evidence="8">The sequence shown here is derived from an EMBL/GenBank/DDBJ whole genome shotgun (WGS) entry which is preliminary data.</text>
</comment>
<dbReference type="Gene3D" id="1.10.287.130">
    <property type="match status" value="1"/>
</dbReference>
<dbReference type="InterPro" id="IPR036890">
    <property type="entry name" value="HATPase_C_sf"/>
</dbReference>
<dbReference type="InterPro" id="IPR036097">
    <property type="entry name" value="HisK_dim/P_sf"/>
</dbReference>
<evidence type="ECO:0000313" key="8">
    <source>
        <dbReference type="EMBL" id="MFD2570738.1"/>
    </source>
</evidence>
<evidence type="ECO:0000256" key="1">
    <source>
        <dbReference type="ARBA" id="ARBA00000085"/>
    </source>
</evidence>
<proteinExistence type="predicted"/>
<name>A0ABW5M116_9BACT</name>
<feature type="domain" description="Histidine kinase" evidence="7">
    <location>
        <begin position="815"/>
        <end position="1045"/>
    </location>
</feature>
<evidence type="ECO:0000256" key="5">
    <source>
        <dbReference type="ARBA" id="ARBA00022777"/>
    </source>
</evidence>
<dbReference type="PANTHER" id="PTHR43304:SF1">
    <property type="entry name" value="PAC DOMAIN-CONTAINING PROTEIN"/>
    <property type="match status" value="1"/>
</dbReference>
<dbReference type="InterPro" id="IPR003661">
    <property type="entry name" value="HisK_dim/P_dom"/>
</dbReference>
<dbReference type="CDD" id="cd00082">
    <property type="entry name" value="HisKA"/>
    <property type="match status" value="1"/>
</dbReference>
<evidence type="ECO:0000256" key="4">
    <source>
        <dbReference type="ARBA" id="ARBA00022679"/>
    </source>
</evidence>
<dbReference type="Pfam" id="PF02518">
    <property type="entry name" value="HATPase_c"/>
    <property type="match status" value="1"/>
</dbReference>
<dbReference type="InterPro" id="IPR013656">
    <property type="entry name" value="PAS_4"/>
</dbReference>
<protein>
    <recommendedName>
        <fullName evidence="2">histidine kinase</fullName>
        <ecNumber evidence="2">2.7.13.3</ecNumber>
    </recommendedName>
</protein>
<keyword evidence="5" id="KW-0418">Kinase</keyword>
<dbReference type="SUPFAM" id="SSF47384">
    <property type="entry name" value="Homodimeric domain of signal transducing histidine kinase"/>
    <property type="match status" value="1"/>
</dbReference>
<dbReference type="SMART" id="SM00387">
    <property type="entry name" value="HATPase_c"/>
    <property type="match status" value="1"/>
</dbReference>
<keyword evidence="6" id="KW-0175">Coiled coil</keyword>
<dbReference type="SUPFAM" id="SSF55874">
    <property type="entry name" value="ATPase domain of HSP90 chaperone/DNA topoisomerase II/histidine kinase"/>
    <property type="match status" value="1"/>
</dbReference>
<dbReference type="InterPro" id="IPR004358">
    <property type="entry name" value="Sig_transdc_His_kin-like_C"/>
</dbReference>
<dbReference type="PRINTS" id="PR00344">
    <property type="entry name" value="BCTRLSENSOR"/>
</dbReference>
<dbReference type="InterPro" id="IPR035965">
    <property type="entry name" value="PAS-like_dom_sf"/>
</dbReference>
<gene>
    <name evidence="8" type="ORF">ACFSUS_08855</name>
</gene>
<dbReference type="SUPFAM" id="SSF55785">
    <property type="entry name" value="PYP-like sensor domain (PAS domain)"/>
    <property type="match status" value="5"/>
</dbReference>
<evidence type="ECO:0000256" key="6">
    <source>
        <dbReference type="SAM" id="Coils"/>
    </source>
</evidence>
<evidence type="ECO:0000313" key="9">
    <source>
        <dbReference type="Proteomes" id="UP001597469"/>
    </source>
</evidence>
<reference evidence="9" key="1">
    <citation type="journal article" date="2019" name="Int. J. Syst. Evol. Microbiol.">
        <title>The Global Catalogue of Microorganisms (GCM) 10K type strain sequencing project: providing services to taxonomists for standard genome sequencing and annotation.</title>
        <authorList>
            <consortium name="The Broad Institute Genomics Platform"/>
            <consortium name="The Broad Institute Genome Sequencing Center for Infectious Disease"/>
            <person name="Wu L."/>
            <person name="Ma J."/>
        </authorList>
    </citation>
    <scope>NUCLEOTIDE SEQUENCE [LARGE SCALE GENOMIC DNA]</scope>
    <source>
        <strain evidence="9">KCTC 42805</strain>
    </source>
</reference>
<sequence length="1045" mass="117109">MLTGASPYSRQLVMLTDQSASLQYLELLDSLPDAVVWTRALRDDEHRVVDFRVEYANRKSYENTRGLYVVGVGMTVLGDNMSHPAFTEPSFAELCEVLKNGQTHEHSSFDSTRNEWFFTHRTKLGDGVLSTIRNVPALKSAEQANLHQAQLLDGILDASLNGIIAYETIRDHQGNIIDFSFARFNRAAKKMLNLTDEVIGVSMLAQLDGVKEAGLFDKFVQVVETSEPTQFETPFPAGDGLLWYQMSVVKLNDGLVITFNDITESKQNEQNAEQQARENKRQADLINNVLNNSPSGIKAMEAVRDETGLIIDFVVMVINKAGADVRNREVSEIIGQRALAVFPGLHEAGLFDHYVQVAETNQPRHIEVLYGDTWYDMAIAPFGDGVTVTYTDISESKQAALQIQQQAAENKRQADFLNSVLDSSSNGIIAERAVRNEDGVITDFVIMSVNQRSAEFVQSTAEQLVGRSELELHPRMHQSELFEAYRKTIETGEPQFVEMHHYDGQRDHWANVNTRKLSDDELVITISNVSETKLAQQQIEQTAALLQTVINNSPTALVLYEPILNESGTTVDFRYKLANPVAASATGRSLEYMRNNTLFTMFPMAAQKGFFDRLRVTLETGELQQYEHHFKGDDVDLWAEITLVKQGNDVLAVFQYITDLKRAQKQLEQLTQELQTVIDTSQTGIFLFQPVHNEVGEVIDFRFRIANRQLASYVGQQPEAVIGALGSTWFPDYKTNGLFDSYYKTYATGESLRFDFHYYGSGIDVWLDIMSTKMGDEVLVTFGDYTPLKKLQQQLEASVIDLQRSNKNLEQFAYVASHDLQEPLRKIQAFGDIIRNQYASTIGDEGADIIRRMQSAAARMQVLIKDVLAYSRVATKRESIGLVDLGELMSDVISDLETAINDKKAIVTMQPLPSIPGDASQLRQLFQNLISNALKFSKTSESAECPRIDITSRQVRGGDTDFDIVAADSDRLFNLIDVADNGIGFEPHYAQRIFQVFQRLHSRSEYQGTGIGLAIVQKVVENHRGYITAKGQLGIGSTFSVLLPA</sequence>
<keyword evidence="9" id="KW-1185">Reference proteome</keyword>
<dbReference type="InterPro" id="IPR005467">
    <property type="entry name" value="His_kinase_dom"/>
</dbReference>
<dbReference type="PROSITE" id="PS50109">
    <property type="entry name" value="HIS_KIN"/>
    <property type="match status" value="1"/>
</dbReference>